<gene>
    <name evidence="2" type="ORF">RIF29_27202</name>
</gene>
<feature type="domain" description="Reverse transcriptase zinc-binding" evidence="1">
    <location>
        <begin position="3"/>
        <end position="64"/>
    </location>
</feature>
<dbReference type="Pfam" id="PF13966">
    <property type="entry name" value="zf-RVT"/>
    <property type="match status" value="1"/>
</dbReference>
<sequence>MKLWKWPGPQRIRTLLWKILNDALLTDENRRRRNLTADDECPLCNANETETILHAFRDCHHAQQEQEGLRGRILGCLQHYTDDMEEI</sequence>
<reference evidence="2 3" key="1">
    <citation type="submission" date="2024-01" db="EMBL/GenBank/DDBJ databases">
        <title>The genomes of 5 underutilized Papilionoideae crops provide insights into root nodulation and disease resistanc.</title>
        <authorList>
            <person name="Yuan L."/>
        </authorList>
    </citation>
    <scope>NUCLEOTIDE SEQUENCE [LARGE SCALE GENOMIC DNA]</scope>
    <source>
        <strain evidence="2">ZHUSHIDOU_FW_LH</strain>
        <tissue evidence="2">Leaf</tissue>
    </source>
</reference>
<dbReference type="EMBL" id="JAYWIO010000005">
    <property type="protein sequence ID" value="KAK7260903.1"/>
    <property type="molecule type" value="Genomic_DNA"/>
</dbReference>
<proteinExistence type="predicted"/>
<evidence type="ECO:0000313" key="2">
    <source>
        <dbReference type="EMBL" id="KAK7260903.1"/>
    </source>
</evidence>
<evidence type="ECO:0000259" key="1">
    <source>
        <dbReference type="Pfam" id="PF13966"/>
    </source>
</evidence>
<comment type="caution">
    <text evidence="2">The sequence shown here is derived from an EMBL/GenBank/DDBJ whole genome shotgun (WGS) entry which is preliminary data.</text>
</comment>
<dbReference type="InterPro" id="IPR026960">
    <property type="entry name" value="RVT-Znf"/>
</dbReference>
<protein>
    <recommendedName>
        <fullName evidence="1">Reverse transcriptase zinc-binding domain-containing protein</fullName>
    </recommendedName>
</protein>
<evidence type="ECO:0000313" key="3">
    <source>
        <dbReference type="Proteomes" id="UP001372338"/>
    </source>
</evidence>
<keyword evidence="3" id="KW-1185">Reference proteome</keyword>
<organism evidence="2 3">
    <name type="scientific">Crotalaria pallida</name>
    <name type="common">Smooth rattlebox</name>
    <name type="synonym">Crotalaria striata</name>
    <dbReference type="NCBI Taxonomy" id="3830"/>
    <lineage>
        <taxon>Eukaryota</taxon>
        <taxon>Viridiplantae</taxon>
        <taxon>Streptophyta</taxon>
        <taxon>Embryophyta</taxon>
        <taxon>Tracheophyta</taxon>
        <taxon>Spermatophyta</taxon>
        <taxon>Magnoliopsida</taxon>
        <taxon>eudicotyledons</taxon>
        <taxon>Gunneridae</taxon>
        <taxon>Pentapetalae</taxon>
        <taxon>rosids</taxon>
        <taxon>fabids</taxon>
        <taxon>Fabales</taxon>
        <taxon>Fabaceae</taxon>
        <taxon>Papilionoideae</taxon>
        <taxon>50 kb inversion clade</taxon>
        <taxon>genistoids sensu lato</taxon>
        <taxon>core genistoids</taxon>
        <taxon>Crotalarieae</taxon>
        <taxon>Crotalaria</taxon>
    </lineage>
</organism>
<dbReference type="AlphaFoldDB" id="A0AAN9HYJ3"/>
<accession>A0AAN9HYJ3</accession>
<name>A0AAN9HYJ3_CROPI</name>
<dbReference type="Proteomes" id="UP001372338">
    <property type="component" value="Unassembled WGS sequence"/>
</dbReference>